<reference evidence="3 4" key="1">
    <citation type="submission" date="2019-06" db="EMBL/GenBank/DDBJ databases">
        <authorList>
            <person name="Li M."/>
        </authorList>
    </citation>
    <scope>NUCLEOTIDE SEQUENCE [LARGE SCALE GENOMIC DNA]</scope>
    <source>
        <strain evidence="3 4">BGMRC6574</strain>
    </source>
</reference>
<dbReference type="Proteomes" id="UP000320314">
    <property type="component" value="Unassembled WGS sequence"/>
</dbReference>
<keyword evidence="3" id="KW-0808">Transferase</keyword>
<dbReference type="Pfam" id="PF13480">
    <property type="entry name" value="Acetyltransf_6"/>
    <property type="match status" value="1"/>
</dbReference>
<dbReference type="RefSeq" id="WP_141167945.1">
    <property type="nucleotide sequence ID" value="NZ_VHLH01000032.1"/>
</dbReference>
<comment type="caution">
    <text evidence="3">The sequence shown here is derived from an EMBL/GenBank/DDBJ whole genome shotgun (WGS) entry which is preliminary data.</text>
</comment>
<accession>A0A506TW64</accession>
<organism evidence="3 4">
    <name type="scientific">Pararhizobium mangrovi</name>
    <dbReference type="NCBI Taxonomy" id="2590452"/>
    <lineage>
        <taxon>Bacteria</taxon>
        <taxon>Pseudomonadati</taxon>
        <taxon>Pseudomonadota</taxon>
        <taxon>Alphaproteobacteria</taxon>
        <taxon>Hyphomicrobiales</taxon>
        <taxon>Rhizobiaceae</taxon>
        <taxon>Rhizobium/Agrobacterium group</taxon>
        <taxon>Pararhizobium</taxon>
    </lineage>
</organism>
<dbReference type="OrthoDB" id="8193702at2"/>
<dbReference type="GO" id="GO:0016740">
    <property type="term" value="F:transferase activity"/>
    <property type="evidence" value="ECO:0007669"/>
    <property type="project" value="UniProtKB-KW"/>
</dbReference>
<dbReference type="AlphaFoldDB" id="A0A506TW64"/>
<evidence type="ECO:0000256" key="1">
    <source>
        <dbReference type="SAM" id="MobiDB-lite"/>
    </source>
</evidence>
<dbReference type="EMBL" id="VHLH01000032">
    <property type="protein sequence ID" value="TPW26313.1"/>
    <property type="molecule type" value="Genomic_DNA"/>
</dbReference>
<feature type="region of interest" description="Disordered" evidence="1">
    <location>
        <begin position="1"/>
        <end position="31"/>
    </location>
</feature>
<protein>
    <submittedName>
        <fullName evidence="3">GNAT family N-acetyltransferase</fullName>
    </submittedName>
</protein>
<dbReference type="InterPro" id="IPR016181">
    <property type="entry name" value="Acyl_CoA_acyltransferase"/>
</dbReference>
<evidence type="ECO:0000313" key="3">
    <source>
        <dbReference type="EMBL" id="TPW26313.1"/>
    </source>
</evidence>
<dbReference type="SUPFAM" id="SSF55729">
    <property type="entry name" value="Acyl-CoA N-acyltransferases (Nat)"/>
    <property type="match status" value="1"/>
</dbReference>
<evidence type="ECO:0000313" key="4">
    <source>
        <dbReference type="Proteomes" id="UP000320314"/>
    </source>
</evidence>
<dbReference type="Gene3D" id="3.40.630.30">
    <property type="match status" value="1"/>
</dbReference>
<keyword evidence="4" id="KW-1185">Reference proteome</keyword>
<dbReference type="InterPro" id="IPR038740">
    <property type="entry name" value="BioF2-like_GNAT_dom"/>
</dbReference>
<name>A0A506TW64_9HYPH</name>
<sequence length="401" mass="44239">MTERVEPESHGMSSADTVERTASARPIAMADRPTTLDRDTGLVVGIENDFDFLSTAYRTLFAHSVATVFQGPEWLACMYETLVPGLVARPLVITVRRETDGALLAVLPMTIQRMGGIRIAQPADLGVSDYNAVVCSLDVLKRMAENADLRGALQGAFAGIDIVFFRKVREHATLIARLLDCQASTPNENSTHAVPLDGADFQDWQKRHLKKHFRKDLRRKRRRIEEAHGPVRIGAMETLEQVDAALDFIHAERTARFAGDLLHEPAYFAFYRRFARTGFRTGRAVAYGMTAGDRLIAADFGMVGTDFTVSTLCGAGLKTYGRYSPGIQSLLGLIEARHARGDRYFDLGMGDGNYKSNFGATGSPLVNLTSVATFRGRAVATVYHHAKPLKSLLVRTFRAVR</sequence>
<feature type="domain" description="BioF2-like acetyltransferase" evidence="2">
    <location>
        <begin position="212"/>
        <end position="356"/>
    </location>
</feature>
<evidence type="ECO:0000259" key="2">
    <source>
        <dbReference type="Pfam" id="PF13480"/>
    </source>
</evidence>
<gene>
    <name evidence="3" type="ORF">FJU11_15290</name>
</gene>
<proteinExistence type="predicted"/>